<evidence type="ECO:0008006" key="5">
    <source>
        <dbReference type="Google" id="ProtNLM"/>
    </source>
</evidence>
<evidence type="ECO:0000313" key="4">
    <source>
        <dbReference type="Proteomes" id="UP000507222"/>
    </source>
</evidence>
<dbReference type="InterPro" id="IPR005174">
    <property type="entry name" value="KIB1-4_b-propeller"/>
</dbReference>
<evidence type="ECO:0000259" key="1">
    <source>
        <dbReference type="Pfam" id="PF00646"/>
    </source>
</evidence>
<proteinExistence type="predicted"/>
<dbReference type="Proteomes" id="UP000507222">
    <property type="component" value="Unassembled WGS sequence"/>
</dbReference>
<dbReference type="Pfam" id="PF00646">
    <property type="entry name" value="F-box"/>
    <property type="match status" value="1"/>
</dbReference>
<dbReference type="InterPro" id="IPR036047">
    <property type="entry name" value="F-box-like_dom_sf"/>
</dbReference>
<name>A0A6J5TDX8_PRUAR</name>
<dbReference type="InterPro" id="IPR001810">
    <property type="entry name" value="F-box_dom"/>
</dbReference>
<dbReference type="InterPro" id="IPR050942">
    <property type="entry name" value="F-box_BR-signaling"/>
</dbReference>
<organism evidence="3 4">
    <name type="scientific">Prunus armeniaca</name>
    <name type="common">Apricot</name>
    <name type="synonym">Armeniaca vulgaris</name>
    <dbReference type="NCBI Taxonomy" id="36596"/>
    <lineage>
        <taxon>Eukaryota</taxon>
        <taxon>Viridiplantae</taxon>
        <taxon>Streptophyta</taxon>
        <taxon>Embryophyta</taxon>
        <taxon>Tracheophyta</taxon>
        <taxon>Spermatophyta</taxon>
        <taxon>Magnoliopsida</taxon>
        <taxon>eudicotyledons</taxon>
        <taxon>Gunneridae</taxon>
        <taxon>Pentapetalae</taxon>
        <taxon>rosids</taxon>
        <taxon>fabids</taxon>
        <taxon>Rosales</taxon>
        <taxon>Rosaceae</taxon>
        <taxon>Amygdaloideae</taxon>
        <taxon>Amygdaleae</taxon>
        <taxon>Prunus</taxon>
    </lineage>
</organism>
<protein>
    <recommendedName>
        <fullName evidence="5">F-box domain-containing protein</fullName>
    </recommendedName>
</protein>
<sequence length="421" mass="48512">MAKLKVYHRRHKKKGRSPNWSELQPELLRLITNNLSFVNVLQFKAVCSSWKHAATSSHTPSPWLMLPSSSSRENDQNNPDSAARCFYSLEEQKVYTIKNAFQGFDHEARCVGSSHGWLVIMDSNGNPHLLNPFSRRQIQLPLIWPFPRLTGDLSLESLRMCVSIAKAVLSSDPSRDNNFAVVVIYDFLPSKLSFCKHGEEDSRWTVLNVGREYCDIIFHNERLFALAGDGSVEVWDFNNSFPIKTIDLRQPFAEIGNVDIVKDFSRGIHSTQTYLVESLGEILFVGRIIEKFVKHEDIAEGDLPRKSDYICPYRTLHFYILKLNITAKRWEKVESSLRNRALFLGGNQSMSVSTRDFPELEENSIYFTDDSWEEINYVEDYGGHDVGVYNLGNKIVKTLVLDQFNKWRVDPPPFWIVPNPW</sequence>
<dbReference type="SUPFAM" id="SSF50978">
    <property type="entry name" value="WD40 repeat-like"/>
    <property type="match status" value="1"/>
</dbReference>
<dbReference type="AlphaFoldDB" id="A0A6J5TDX8"/>
<dbReference type="EMBL" id="CAEKDK010000001">
    <property type="protein sequence ID" value="CAB4261889.1"/>
    <property type="molecule type" value="Genomic_DNA"/>
</dbReference>
<dbReference type="SUPFAM" id="SSF81383">
    <property type="entry name" value="F-box domain"/>
    <property type="match status" value="1"/>
</dbReference>
<dbReference type="Pfam" id="PF03478">
    <property type="entry name" value="Beta-prop_KIB1-4"/>
    <property type="match status" value="1"/>
</dbReference>
<feature type="domain" description="KIB1-4 beta-propeller" evidence="2">
    <location>
        <begin position="86"/>
        <end position="390"/>
    </location>
</feature>
<feature type="domain" description="F-box" evidence="1">
    <location>
        <begin position="20"/>
        <end position="57"/>
    </location>
</feature>
<gene>
    <name evidence="3" type="ORF">CURHAP_LOCUS866</name>
</gene>
<evidence type="ECO:0000259" key="2">
    <source>
        <dbReference type="Pfam" id="PF03478"/>
    </source>
</evidence>
<dbReference type="PANTHER" id="PTHR44259:SF15">
    <property type="entry name" value="F-BOX PROTEIN KIB2-RELATED"/>
    <property type="match status" value="1"/>
</dbReference>
<dbReference type="PANTHER" id="PTHR44259">
    <property type="entry name" value="OS07G0183000 PROTEIN-RELATED"/>
    <property type="match status" value="1"/>
</dbReference>
<dbReference type="Gene3D" id="1.20.1280.50">
    <property type="match status" value="1"/>
</dbReference>
<evidence type="ECO:0000313" key="3">
    <source>
        <dbReference type="EMBL" id="CAB4261889.1"/>
    </source>
</evidence>
<accession>A0A6J5TDX8</accession>
<dbReference type="InterPro" id="IPR036322">
    <property type="entry name" value="WD40_repeat_dom_sf"/>
</dbReference>
<reference evidence="3 4" key="1">
    <citation type="submission" date="2020-05" db="EMBL/GenBank/DDBJ databases">
        <authorList>
            <person name="Campoy J."/>
            <person name="Schneeberger K."/>
            <person name="Spophaly S."/>
        </authorList>
    </citation>
    <scope>NUCLEOTIDE SEQUENCE [LARGE SCALE GENOMIC DNA]</scope>
    <source>
        <strain evidence="3">PruArmRojPasFocal</strain>
    </source>
</reference>